<dbReference type="Pfam" id="PF00126">
    <property type="entry name" value="HTH_1"/>
    <property type="match status" value="1"/>
</dbReference>
<sequence>MTLDQLVAFVSVAKTKNFTATAKALHLAQPAVTSRIKNLETDIGVTLLQRFDGTLELTAAGARLLRYAQQIVDLVKQAEVEIGQQSEEIIIGATSTLAVHFVPRILRTAYEGTHRPKFIIRQVDSLNLLNLVLEGNVDIALMTHRLEHPDIAVTQLNEWLQIVLVASENHPIVNESDVTYEVVKKYRLLRTQKKHGFWKLVDNKLREHQIEIEADVTVDNIEIAKEILLQSAFLTFMPYLSIEKELERGVLKSIPVKNFPVLQFPIYMIHHQQSNQSRNVQFILRIFGIGK</sequence>
<dbReference type="PROSITE" id="PS50931">
    <property type="entry name" value="HTH_LYSR"/>
    <property type="match status" value="1"/>
</dbReference>
<dbReference type="PANTHER" id="PTHR30126">
    <property type="entry name" value="HTH-TYPE TRANSCRIPTIONAL REGULATOR"/>
    <property type="match status" value="1"/>
</dbReference>
<organism evidence="6 7">
    <name type="scientific">Alicyclobacillus dauci</name>
    <dbReference type="NCBI Taxonomy" id="1475485"/>
    <lineage>
        <taxon>Bacteria</taxon>
        <taxon>Bacillati</taxon>
        <taxon>Bacillota</taxon>
        <taxon>Bacilli</taxon>
        <taxon>Bacillales</taxon>
        <taxon>Alicyclobacillaceae</taxon>
        <taxon>Alicyclobacillus</taxon>
    </lineage>
</organism>
<keyword evidence="3" id="KW-0238">DNA-binding</keyword>
<proteinExistence type="inferred from homology"/>
<evidence type="ECO:0000256" key="2">
    <source>
        <dbReference type="ARBA" id="ARBA00023015"/>
    </source>
</evidence>
<dbReference type="CDD" id="cd05466">
    <property type="entry name" value="PBP2_LTTR_substrate"/>
    <property type="match status" value="1"/>
</dbReference>
<keyword evidence="4" id="KW-0804">Transcription</keyword>
<dbReference type="Gene3D" id="3.40.190.290">
    <property type="match status" value="1"/>
</dbReference>
<gene>
    <name evidence="6" type="ORF">NZD86_15425</name>
</gene>
<evidence type="ECO:0000259" key="5">
    <source>
        <dbReference type="PROSITE" id="PS50931"/>
    </source>
</evidence>
<dbReference type="InterPro" id="IPR036390">
    <property type="entry name" value="WH_DNA-bd_sf"/>
</dbReference>
<reference evidence="6" key="1">
    <citation type="submission" date="2022-08" db="EMBL/GenBank/DDBJ databases">
        <title>Alicyclobacillus dauci DSM2870, complete genome.</title>
        <authorList>
            <person name="Wang Q."/>
            <person name="Cai R."/>
            <person name="Wang Z."/>
        </authorList>
    </citation>
    <scope>NUCLEOTIDE SEQUENCE</scope>
    <source>
        <strain evidence="6">DSM 28700</strain>
    </source>
</reference>
<dbReference type="InterPro" id="IPR036388">
    <property type="entry name" value="WH-like_DNA-bd_sf"/>
</dbReference>
<evidence type="ECO:0000313" key="7">
    <source>
        <dbReference type="Proteomes" id="UP001164803"/>
    </source>
</evidence>
<dbReference type="SUPFAM" id="SSF46785">
    <property type="entry name" value="Winged helix' DNA-binding domain"/>
    <property type="match status" value="1"/>
</dbReference>
<dbReference type="InterPro" id="IPR000847">
    <property type="entry name" value="LysR_HTH_N"/>
</dbReference>
<keyword evidence="7" id="KW-1185">Reference proteome</keyword>
<feature type="domain" description="HTH lysR-type" evidence="5">
    <location>
        <begin position="1"/>
        <end position="58"/>
    </location>
</feature>
<keyword evidence="2" id="KW-0805">Transcription regulation</keyword>
<evidence type="ECO:0000313" key="6">
    <source>
        <dbReference type="EMBL" id="WAH35658.1"/>
    </source>
</evidence>
<name>A0ABY6YZG1_9BACL</name>
<dbReference type="RefSeq" id="WP_268042941.1">
    <property type="nucleotide sequence ID" value="NZ_CP104064.1"/>
</dbReference>
<comment type="similarity">
    <text evidence="1">Belongs to the LysR transcriptional regulatory family.</text>
</comment>
<protein>
    <submittedName>
        <fullName evidence="6">LysR family transcriptional regulator</fullName>
    </submittedName>
</protein>
<dbReference type="EMBL" id="CP104064">
    <property type="protein sequence ID" value="WAH35658.1"/>
    <property type="molecule type" value="Genomic_DNA"/>
</dbReference>
<dbReference type="SUPFAM" id="SSF53850">
    <property type="entry name" value="Periplasmic binding protein-like II"/>
    <property type="match status" value="1"/>
</dbReference>
<dbReference type="Proteomes" id="UP001164803">
    <property type="component" value="Chromosome"/>
</dbReference>
<evidence type="ECO:0000256" key="1">
    <source>
        <dbReference type="ARBA" id="ARBA00009437"/>
    </source>
</evidence>
<dbReference type="Gene3D" id="1.10.10.10">
    <property type="entry name" value="Winged helix-like DNA-binding domain superfamily/Winged helix DNA-binding domain"/>
    <property type="match status" value="1"/>
</dbReference>
<dbReference type="PRINTS" id="PR00039">
    <property type="entry name" value="HTHLYSR"/>
</dbReference>
<dbReference type="Pfam" id="PF03466">
    <property type="entry name" value="LysR_substrate"/>
    <property type="match status" value="1"/>
</dbReference>
<dbReference type="InterPro" id="IPR005119">
    <property type="entry name" value="LysR_subst-bd"/>
</dbReference>
<accession>A0ABY6YZG1</accession>
<dbReference type="PANTHER" id="PTHR30126:SF40">
    <property type="entry name" value="HTH-TYPE TRANSCRIPTIONAL REGULATOR GLTR"/>
    <property type="match status" value="1"/>
</dbReference>
<evidence type="ECO:0000256" key="4">
    <source>
        <dbReference type="ARBA" id="ARBA00023163"/>
    </source>
</evidence>
<evidence type="ECO:0000256" key="3">
    <source>
        <dbReference type="ARBA" id="ARBA00023125"/>
    </source>
</evidence>